<dbReference type="RefSeq" id="XP_031007112.1">
    <property type="nucleotide sequence ID" value="XM_031148663.1"/>
</dbReference>
<dbReference type="SMART" id="SM00088">
    <property type="entry name" value="PINT"/>
    <property type="match status" value="1"/>
</dbReference>
<dbReference type="PANTHER" id="PTHR15350:SF5">
    <property type="entry name" value="COP9 SIGNALOSOME COMPLEX SUBUNIT 7"/>
    <property type="match status" value="1"/>
</dbReference>
<dbReference type="GO" id="GO:0008180">
    <property type="term" value="C:COP9 signalosome"/>
    <property type="evidence" value="ECO:0007669"/>
    <property type="project" value="UniProtKB-KW"/>
</dbReference>
<feature type="domain" description="PCI" evidence="4">
    <location>
        <begin position="2"/>
        <end position="158"/>
    </location>
</feature>
<feature type="region of interest" description="Disordered" evidence="3">
    <location>
        <begin position="206"/>
        <end position="287"/>
    </location>
</feature>
<dbReference type="OrthoDB" id="10265275at2759"/>
<comment type="caution">
    <text evidence="5">The sequence shown here is derived from an EMBL/GenBank/DDBJ whole genome shotgun (WGS) entry which is preliminary data.</text>
</comment>
<evidence type="ECO:0000256" key="2">
    <source>
        <dbReference type="ARBA" id="ARBA00022790"/>
    </source>
</evidence>
<feature type="compositionally biased region" description="Gly residues" evidence="3">
    <location>
        <begin position="220"/>
        <end position="251"/>
    </location>
</feature>
<sequence>MEQTKALNALEPFLALTKSASSPRAAADLVQRATSAPNTYIFAELLSSPQIQSLSSSPDHAPFLTLLQIFSYGTYKTYISTPNLPPLNTAQTLKLRQLSFLTLARRPEELSYANLIAELGLDGPRELEDVVISAIYAGLIQATLDPYNSLISISSVAPLRDLPPSSTPSMLLTLSAWSSRCSTSLSDLEAQIAQIKTEAKRRQKEEAEWNKEVEKLVESGGVGGGGGGGKGAKSDESGGGGGFFGGLGKKLGGGRRDDEDVDMEGDGDGEKGGKNLKRSFGLLASGL</sequence>
<reference evidence="5 6" key="1">
    <citation type="submission" date="2018-05" db="EMBL/GenBank/DDBJ databases">
        <title>Genome sequencing and assembly of the regulated plant pathogen Lachnellula willkommii and related sister species for the development of diagnostic species identification markers.</title>
        <authorList>
            <person name="Giroux E."/>
            <person name="Bilodeau G."/>
        </authorList>
    </citation>
    <scope>NUCLEOTIDE SEQUENCE [LARGE SCALE GENOMIC DNA]</scope>
    <source>
        <strain evidence="5 6">CBS 185.66</strain>
    </source>
</reference>
<dbReference type="AlphaFoldDB" id="A0A8H8R7N7"/>
<dbReference type="PROSITE" id="PS50250">
    <property type="entry name" value="PCI"/>
    <property type="match status" value="1"/>
</dbReference>
<organism evidence="5 6">
    <name type="scientific">Lachnellula hyalina</name>
    <dbReference type="NCBI Taxonomy" id="1316788"/>
    <lineage>
        <taxon>Eukaryota</taxon>
        <taxon>Fungi</taxon>
        <taxon>Dikarya</taxon>
        <taxon>Ascomycota</taxon>
        <taxon>Pezizomycotina</taxon>
        <taxon>Leotiomycetes</taxon>
        <taxon>Helotiales</taxon>
        <taxon>Lachnaceae</taxon>
        <taxon>Lachnellula</taxon>
    </lineage>
</organism>
<feature type="compositionally biased region" description="Basic and acidic residues" evidence="3">
    <location>
        <begin position="206"/>
        <end position="217"/>
    </location>
</feature>
<comment type="similarity">
    <text evidence="1">Belongs to the CSN7/EIF3M family. CSN7 subfamily.</text>
</comment>
<dbReference type="InterPro" id="IPR045237">
    <property type="entry name" value="COPS7/eIF3m"/>
</dbReference>
<dbReference type="InterPro" id="IPR000717">
    <property type="entry name" value="PCI_dom"/>
</dbReference>
<dbReference type="Proteomes" id="UP000431533">
    <property type="component" value="Unassembled WGS sequence"/>
</dbReference>
<evidence type="ECO:0000256" key="3">
    <source>
        <dbReference type="SAM" id="MobiDB-lite"/>
    </source>
</evidence>
<protein>
    <submittedName>
        <fullName evidence="5">COP9 signalosome complex subunit</fullName>
    </submittedName>
</protein>
<keyword evidence="6" id="KW-1185">Reference proteome</keyword>
<proteinExistence type="inferred from homology"/>
<dbReference type="Pfam" id="PF22061">
    <property type="entry name" value="CSN7_HB_subdom"/>
    <property type="match status" value="1"/>
</dbReference>
<evidence type="ECO:0000313" key="5">
    <source>
        <dbReference type="EMBL" id="TVY28324.1"/>
    </source>
</evidence>
<dbReference type="PANTHER" id="PTHR15350">
    <property type="entry name" value="COP9 SIGNALOSOME COMPLEX SUBUNIT 7/DENDRITIC CELL PROTEIN GA17"/>
    <property type="match status" value="1"/>
</dbReference>
<name>A0A8H8R7N7_9HELO</name>
<accession>A0A8H8R7N7</accession>
<dbReference type="EMBL" id="QGMH01000033">
    <property type="protein sequence ID" value="TVY28324.1"/>
    <property type="molecule type" value="Genomic_DNA"/>
</dbReference>
<evidence type="ECO:0000313" key="6">
    <source>
        <dbReference type="Proteomes" id="UP000431533"/>
    </source>
</evidence>
<evidence type="ECO:0000259" key="4">
    <source>
        <dbReference type="PROSITE" id="PS50250"/>
    </source>
</evidence>
<dbReference type="GeneID" id="41983892"/>
<keyword evidence="2" id="KW-0736">Signalosome</keyword>
<dbReference type="Pfam" id="PF01399">
    <property type="entry name" value="PCI"/>
    <property type="match status" value="1"/>
</dbReference>
<gene>
    <name evidence="5" type="primary">csn-7a</name>
    <name evidence="5" type="ORF">LHYA1_G003694</name>
</gene>
<evidence type="ECO:0000256" key="1">
    <source>
        <dbReference type="ARBA" id="ARBA00008482"/>
    </source>
</evidence>